<dbReference type="RefSeq" id="WP_004798717.1">
    <property type="nucleotide sequence ID" value="NZ_CABKNA010000005.1"/>
</dbReference>
<dbReference type="Proteomes" id="UP000753219">
    <property type="component" value="Unassembled WGS sequence"/>
</dbReference>
<keyword evidence="1" id="KW-1133">Transmembrane helix</keyword>
<dbReference type="AlphaFoldDB" id="A0A415PGF0"/>
<feature type="transmembrane region" description="Helical" evidence="1">
    <location>
        <begin position="34"/>
        <end position="52"/>
    </location>
</feature>
<evidence type="ECO:0000313" key="4">
    <source>
        <dbReference type="Proteomes" id="UP000284868"/>
    </source>
</evidence>
<dbReference type="EMBL" id="JAGZMZ010000008">
    <property type="protein sequence ID" value="MBS4883994.1"/>
    <property type="molecule type" value="Genomic_DNA"/>
</dbReference>
<protein>
    <submittedName>
        <fullName evidence="3">AtpZ/AtpI family protein</fullName>
    </submittedName>
</protein>
<evidence type="ECO:0000256" key="1">
    <source>
        <dbReference type="SAM" id="Phobius"/>
    </source>
</evidence>
<gene>
    <name evidence="3" type="ORF">DWZ83_05155</name>
    <name evidence="2" type="ORF">KHZ85_04435</name>
</gene>
<dbReference type="Pfam" id="PF09527">
    <property type="entry name" value="ATPase_gene1"/>
    <property type="match status" value="1"/>
</dbReference>
<dbReference type="Proteomes" id="UP000284868">
    <property type="component" value="Unassembled WGS sequence"/>
</dbReference>
<keyword evidence="4" id="KW-1185">Reference proteome</keyword>
<sequence>MKWAIQWLAVFTLTTLFAAGIGYLLDQWLNTAPLAILLCLAYAIGGGFYRLWKEMSKNE</sequence>
<keyword evidence="1" id="KW-0812">Transmembrane</keyword>
<dbReference type="InterPro" id="IPR032820">
    <property type="entry name" value="ATPase_put"/>
</dbReference>
<reference evidence="3 4" key="1">
    <citation type="submission" date="2018-08" db="EMBL/GenBank/DDBJ databases">
        <title>A genome reference for cultivated species of the human gut microbiota.</title>
        <authorList>
            <person name="Zou Y."/>
            <person name="Xue W."/>
            <person name="Luo G."/>
        </authorList>
    </citation>
    <scope>NUCLEOTIDE SEQUENCE [LARGE SCALE GENOMIC DNA]</scope>
    <source>
        <strain evidence="3 4">AF35-6BH</strain>
    </source>
</reference>
<reference evidence="2" key="2">
    <citation type="submission" date="2021-02" db="EMBL/GenBank/DDBJ databases">
        <title>Infant gut strain persistence is associated with maternal origin, phylogeny, and functional potential including surface adhesion and iron acquisition.</title>
        <authorList>
            <person name="Lou Y.C."/>
        </authorList>
    </citation>
    <scope>NUCLEOTIDE SEQUENCE</scope>
    <source>
        <strain evidence="2">L3_108_103G1_dasL3_108_103G1_concoct_2</strain>
    </source>
</reference>
<organism evidence="3 4">
    <name type="scientific">Amedibacillus dolichus</name>
    <dbReference type="NCBI Taxonomy" id="31971"/>
    <lineage>
        <taxon>Bacteria</taxon>
        <taxon>Bacillati</taxon>
        <taxon>Bacillota</taxon>
        <taxon>Erysipelotrichia</taxon>
        <taxon>Erysipelotrichales</taxon>
        <taxon>Erysipelotrichaceae</taxon>
        <taxon>Amedibacillus</taxon>
    </lineage>
</organism>
<dbReference type="EMBL" id="QRPK01000019">
    <property type="protein sequence ID" value="RHM11810.1"/>
    <property type="molecule type" value="Genomic_DNA"/>
</dbReference>
<comment type="caution">
    <text evidence="3">The sequence shown here is derived from an EMBL/GenBank/DDBJ whole genome shotgun (WGS) entry which is preliminary data.</text>
</comment>
<accession>A0A415PGF0</accession>
<keyword evidence="1" id="KW-0472">Membrane</keyword>
<evidence type="ECO:0000313" key="3">
    <source>
        <dbReference type="EMBL" id="RHM11810.1"/>
    </source>
</evidence>
<proteinExistence type="predicted"/>
<evidence type="ECO:0000313" key="2">
    <source>
        <dbReference type="EMBL" id="MBS4883994.1"/>
    </source>
</evidence>
<dbReference type="GeneID" id="92793080"/>
<dbReference type="OrthoDB" id="1770405at2"/>
<name>A0A415PGF0_9FIRM</name>